<dbReference type="EMBL" id="JAUTXU010000111">
    <property type="protein sequence ID" value="KAK3707328.1"/>
    <property type="molecule type" value="Genomic_DNA"/>
</dbReference>
<proteinExistence type="predicted"/>
<protein>
    <submittedName>
        <fullName evidence="1">Transcriptional regulatory protein sin3</fullName>
    </submittedName>
</protein>
<dbReference type="Proteomes" id="UP001281147">
    <property type="component" value="Unassembled WGS sequence"/>
</dbReference>
<evidence type="ECO:0000313" key="1">
    <source>
        <dbReference type="EMBL" id="KAK3707328.1"/>
    </source>
</evidence>
<comment type="caution">
    <text evidence="1">The sequence shown here is derived from an EMBL/GenBank/DDBJ whole genome shotgun (WGS) entry which is preliminary data.</text>
</comment>
<organism evidence="1 2">
    <name type="scientific">Vermiconidia calcicola</name>
    <dbReference type="NCBI Taxonomy" id="1690605"/>
    <lineage>
        <taxon>Eukaryota</taxon>
        <taxon>Fungi</taxon>
        <taxon>Dikarya</taxon>
        <taxon>Ascomycota</taxon>
        <taxon>Pezizomycotina</taxon>
        <taxon>Dothideomycetes</taxon>
        <taxon>Dothideomycetidae</taxon>
        <taxon>Mycosphaerellales</taxon>
        <taxon>Extremaceae</taxon>
        <taxon>Vermiconidia</taxon>
    </lineage>
</organism>
<accession>A0ACC3N152</accession>
<keyword evidence="2" id="KW-1185">Reference proteome</keyword>
<name>A0ACC3N152_9PEZI</name>
<gene>
    <name evidence="1" type="primary">SIN3_3</name>
    <name evidence="1" type="ORF">LTR37_012172</name>
</gene>
<reference evidence="1" key="1">
    <citation type="submission" date="2023-07" db="EMBL/GenBank/DDBJ databases">
        <title>Black Yeasts Isolated from many extreme environments.</title>
        <authorList>
            <person name="Coleine C."/>
            <person name="Stajich J.E."/>
            <person name="Selbmann L."/>
        </authorList>
    </citation>
    <scope>NUCLEOTIDE SEQUENCE</scope>
    <source>
        <strain evidence="1">CCFEE 5714</strain>
    </source>
</reference>
<evidence type="ECO:0000313" key="2">
    <source>
        <dbReference type="Proteomes" id="UP001281147"/>
    </source>
</evidence>
<sequence length="201" mass="21667">MAISYTEAGRNEELVRLTFLDPMKDSESGAIDTPEGIGRVSTLFAGNPELIQGFETFLPLGYHIEGGADNDRNAIRVTAPMGSSIQPMPRPSVELRSFRYAMMDRTWRHSCKETEQVVPRVEKKQGATTGSADEGSSNPVPDAAIVTGDVTELEDDLRSLGLDGFSDVVPKGKTTVLPIPVSTLSGYCGLGSRLFSTAEQL</sequence>